<keyword evidence="3" id="KW-1185">Reference proteome</keyword>
<dbReference type="RefSeq" id="WP_183458924.1">
    <property type="nucleotide sequence ID" value="NZ_JACHWZ010000007.1"/>
</dbReference>
<dbReference type="Pfam" id="PF05943">
    <property type="entry name" value="VipB"/>
    <property type="match status" value="1"/>
</dbReference>
<proteinExistence type="predicted"/>
<dbReference type="AlphaFoldDB" id="A0A7W4WB04"/>
<feature type="domain" description="TssC1 N-terminal" evidence="1">
    <location>
        <begin position="198"/>
        <end position="488"/>
    </location>
</feature>
<dbReference type="InterPro" id="IPR044031">
    <property type="entry name" value="TssC1_N"/>
</dbReference>
<dbReference type="Proteomes" id="UP000535937">
    <property type="component" value="Unassembled WGS sequence"/>
</dbReference>
<dbReference type="EMBL" id="JACHWZ010000007">
    <property type="protein sequence ID" value="MBB3060961.1"/>
    <property type="molecule type" value="Genomic_DNA"/>
</dbReference>
<protein>
    <submittedName>
        <fullName evidence="2">Type VI secretion system protein ImpC</fullName>
    </submittedName>
</protein>
<accession>A0A7W4WB04</accession>
<comment type="caution">
    <text evidence="2">The sequence shown here is derived from an EMBL/GenBank/DDBJ whole genome shotgun (WGS) entry which is preliminary data.</text>
</comment>
<sequence length="499" mass="55786">MNQITMNSGASIFHSEQGEALQPTSGEVLKVAILGDFSGRSSRRLCEPETLSQRPAHRLGKDSFESLFERLGVRLQLPVMDEPLSLLEYDDLHPDYLYSRVPLFRQFIELEKRLLNPAEFSRAAEEIQQWKPELRGVDDALANASLGGASMLDAILGSDSYRDSYRNSDQGRIDRLIRDIVAPYVQKTPDQRQGTYLQAVKEAASEAMRKLMHHSDFRQLEASWRSLHLLLRRVQDHPNLHLYLIDISKEELMADLAQAESDLEKSQIFKCLVEGETISGSRPYNLIVGDFFVADEERDLHWLIDLSTIAEAAGSALLLGADPRLAGCPSLAGSLDPDDWHYPLSGEFAESWLAVREYSGSEYVALAGPRFMLRLPYGADSATTDCFEYEELTPEHGHNYYLWGNSAYLLALSICQQFSEAGRPAPVLSASYEDLPLHLRDLPQGRWMTPCAEALLTDRAAARFESAGISTLRSVQGRDQILLPRLQSLAGGGLKGPWS</sequence>
<dbReference type="PANTHER" id="PTHR35565">
    <property type="entry name" value="CYTOPLASMIC PROTEIN-RELATED"/>
    <property type="match status" value="1"/>
</dbReference>
<gene>
    <name evidence="2" type="ORF">FHS09_001791</name>
</gene>
<name>A0A7W4WB04_9GAMM</name>
<evidence type="ECO:0000313" key="3">
    <source>
        <dbReference type="Proteomes" id="UP000535937"/>
    </source>
</evidence>
<evidence type="ECO:0000313" key="2">
    <source>
        <dbReference type="EMBL" id="MBB3060961.1"/>
    </source>
</evidence>
<evidence type="ECO:0000259" key="1">
    <source>
        <dbReference type="Pfam" id="PF05943"/>
    </source>
</evidence>
<reference evidence="2 3" key="1">
    <citation type="submission" date="2020-08" db="EMBL/GenBank/DDBJ databases">
        <title>Genomic Encyclopedia of Type Strains, Phase III (KMG-III): the genomes of soil and plant-associated and newly described type strains.</title>
        <authorList>
            <person name="Whitman W."/>
        </authorList>
    </citation>
    <scope>NUCLEOTIDE SEQUENCE [LARGE SCALE GENOMIC DNA]</scope>
    <source>
        <strain evidence="2 3">CECT 8799</strain>
    </source>
</reference>
<organism evidence="2 3">
    <name type="scientific">Microbulbifer rhizosphaerae</name>
    <dbReference type="NCBI Taxonomy" id="1562603"/>
    <lineage>
        <taxon>Bacteria</taxon>
        <taxon>Pseudomonadati</taxon>
        <taxon>Pseudomonadota</taxon>
        <taxon>Gammaproteobacteria</taxon>
        <taxon>Cellvibrionales</taxon>
        <taxon>Microbulbiferaceae</taxon>
        <taxon>Microbulbifer</taxon>
    </lineage>
</organism>
<dbReference type="PANTHER" id="PTHR35565:SF1">
    <property type="entry name" value="TYPE VI SECRETION SYSTEM CONTRACTILE SHEATH LARGE SUBUNIT"/>
    <property type="match status" value="1"/>
</dbReference>
<dbReference type="InterPro" id="IPR010269">
    <property type="entry name" value="T6SS_TssC-like"/>
</dbReference>